<evidence type="ECO:0000313" key="3">
    <source>
        <dbReference type="EMBL" id="ADJ23184.1"/>
    </source>
</evidence>
<feature type="compositionally biased region" description="Basic and acidic residues" evidence="1">
    <location>
        <begin position="46"/>
        <end position="60"/>
    </location>
</feature>
<dbReference type="STRING" id="582899.Hden_1372"/>
<gene>
    <name evidence="3" type="ordered locus">Hden_1372</name>
</gene>
<dbReference type="Proteomes" id="UP000002033">
    <property type="component" value="Chromosome"/>
</dbReference>
<feature type="region of interest" description="Disordered" evidence="1">
    <location>
        <begin position="24"/>
        <end position="105"/>
    </location>
</feature>
<feature type="signal peptide" evidence="2">
    <location>
        <begin position="1"/>
        <end position="27"/>
    </location>
</feature>
<name>D8JX48_HYPDA</name>
<evidence type="ECO:0000256" key="2">
    <source>
        <dbReference type="SAM" id="SignalP"/>
    </source>
</evidence>
<keyword evidence="4" id="KW-1185">Reference proteome</keyword>
<accession>D8JX48</accession>
<keyword evidence="2" id="KW-0732">Signal</keyword>
<sequence length="105" mass="10933" precursor="true">MRNQTHSMLTAMLAGAAMLATASFSSAQTSPPKAPDAHSPAPEQKPPVKTDEPLSEKLNKSEGVLVPPSGVDPKIHKEPPPGTGDRMPVIVPPGEPGGDQQIQPK</sequence>
<dbReference type="EMBL" id="CP002083">
    <property type="protein sequence ID" value="ADJ23184.1"/>
    <property type="molecule type" value="Genomic_DNA"/>
</dbReference>
<evidence type="ECO:0000313" key="4">
    <source>
        <dbReference type="Proteomes" id="UP000002033"/>
    </source>
</evidence>
<feature type="chain" id="PRO_5003116378" evidence="2">
    <location>
        <begin position="28"/>
        <end position="105"/>
    </location>
</feature>
<reference evidence="4" key="1">
    <citation type="journal article" date="2011" name="J. Bacteriol.">
        <title>Genome sequences of eight morphologically diverse alphaproteobacteria.</title>
        <authorList>
            <consortium name="US DOE Joint Genome Institute"/>
            <person name="Brown P.J."/>
            <person name="Kysela D.T."/>
            <person name="Buechlein A."/>
            <person name="Hemmerich C."/>
            <person name="Brun Y.V."/>
        </authorList>
    </citation>
    <scope>NUCLEOTIDE SEQUENCE [LARGE SCALE GENOMIC DNA]</scope>
    <source>
        <strain evidence="4">ATCC 51888 / DSM 1869 / NCIB 11706 / TK 0415</strain>
    </source>
</reference>
<evidence type="ECO:0000256" key="1">
    <source>
        <dbReference type="SAM" id="MobiDB-lite"/>
    </source>
</evidence>
<proteinExistence type="predicted"/>
<dbReference type="KEGG" id="hdn:Hden_1372"/>
<organism evidence="3 4">
    <name type="scientific">Hyphomicrobium denitrificans (strain ATCC 51888 / DSM 1869 / NCIMB 11706 / TK 0415)</name>
    <dbReference type="NCBI Taxonomy" id="582899"/>
    <lineage>
        <taxon>Bacteria</taxon>
        <taxon>Pseudomonadati</taxon>
        <taxon>Pseudomonadota</taxon>
        <taxon>Alphaproteobacteria</taxon>
        <taxon>Hyphomicrobiales</taxon>
        <taxon>Hyphomicrobiaceae</taxon>
        <taxon>Hyphomicrobium</taxon>
    </lineage>
</organism>
<dbReference type="AlphaFoldDB" id="D8JX48"/>
<dbReference type="HOGENOM" id="CLU_2246286_0_0_5"/>
<protein>
    <submittedName>
        <fullName evidence="3">Uncharacterized protein</fullName>
    </submittedName>
</protein>
<dbReference type="RefSeq" id="WP_013215399.1">
    <property type="nucleotide sequence ID" value="NC_014313.1"/>
</dbReference>